<evidence type="ECO:0000313" key="4">
    <source>
        <dbReference type="EMBL" id="MBB5639498.1"/>
    </source>
</evidence>
<reference evidence="4 6" key="2">
    <citation type="submission" date="2020-08" db="EMBL/GenBank/DDBJ databases">
        <title>Sequencing the genomes of 1000 actinobacteria strains.</title>
        <authorList>
            <person name="Klenk H.-P."/>
        </authorList>
    </citation>
    <scope>NUCLEOTIDE SEQUENCE [LARGE SCALE GENOMIC DNA]</scope>
    <source>
        <strain evidence="4 6">DSM 21065</strain>
    </source>
</reference>
<keyword evidence="2" id="KW-1133">Transmembrane helix</keyword>
<dbReference type="EMBL" id="JPXF01000002">
    <property type="protein sequence ID" value="KGJ82336.1"/>
    <property type="molecule type" value="Genomic_DNA"/>
</dbReference>
<evidence type="ECO:0000256" key="2">
    <source>
        <dbReference type="SAM" id="Phobius"/>
    </source>
</evidence>
<feature type="region of interest" description="Disordered" evidence="1">
    <location>
        <begin position="1"/>
        <end position="121"/>
    </location>
</feature>
<evidence type="ECO:0000313" key="3">
    <source>
        <dbReference type="EMBL" id="KGJ82336.1"/>
    </source>
</evidence>
<organism evidence="3 5">
    <name type="scientific">Cryobacterium roopkundense</name>
    <dbReference type="NCBI Taxonomy" id="1001240"/>
    <lineage>
        <taxon>Bacteria</taxon>
        <taxon>Bacillati</taxon>
        <taxon>Actinomycetota</taxon>
        <taxon>Actinomycetes</taxon>
        <taxon>Micrococcales</taxon>
        <taxon>Microbacteriaceae</taxon>
        <taxon>Cryobacterium</taxon>
    </lineage>
</organism>
<evidence type="ECO:0000256" key="1">
    <source>
        <dbReference type="SAM" id="MobiDB-lite"/>
    </source>
</evidence>
<sequence length="229" mass="24414">MTTDPDNDDTRIVARRGPQHEAPQVTPPRVPEHTPDPEPEAPTPDDDRTLIVDRRPVDDHTLIVDRRPVDDHTVVVQRRRRSAEPTPPSATGIVDAPGSSGAPEAPEAGAADYSDTRLSGRRVAPPGLVAPVDTALRQPEPPQVPSGSSVRYSARPAPVIVPRLTPTNAPESVALDPDRLALAAAAAQIRQQANDRAQRRRRFTLVGIIACTLAVLVAAAYAVAALAGW</sequence>
<proteinExistence type="predicted"/>
<evidence type="ECO:0000313" key="5">
    <source>
        <dbReference type="Proteomes" id="UP000029864"/>
    </source>
</evidence>
<feature type="compositionally biased region" description="Low complexity" evidence="1">
    <location>
        <begin position="96"/>
        <end position="111"/>
    </location>
</feature>
<dbReference type="Proteomes" id="UP000029864">
    <property type="component" value="Unassembled WGS sequence"/>
</dbReference>
<gene>
    <name evidence="4" type="ORF">BJ997_000046</name>
    <name evidence="3" type="ORF">GY21_00775</name>
</gene>
<comment type="caution">
    <text evidence="3">The sequence shown here is derived from an EMBL/GenBank/DDBJ whole genome shotgun (WGS) entry which is preliminary data.</text>
</comment>
<keyword evidence="2" id="KW-0472">Membrane</keyword>
<evidence type="ECO:0000313" key="6">
    <source>
        <dbReference type="Proteomes" id="UP000561726"/>
    </source>
</evidence>
<dbReference type="AlphaFoldDB" id="A0A099JVZ9"/>
<dbReference type="Proteomes" id="UP000561726">
    <property type="component" value="Unassembled WGS sequence"/>
</dbReference>
<feature type="compositionally biased region" description="Basic and acidic residues" evidence="1">
    <location>
        <begin position="45"/>
        <end position="73"/>
    </location>
</feature>
<dbReference type="RefSeq" id="WP_035834583.1">
    <property type="nucleotide sequence ID" value="NZ_JACHBQ010000001.1"/>
</dbReference>
<name>A0A099JVZ9_9MICO</name>
<feature type="transmembrane region" description="Helical" evidence="2">
    <location>
        <begin position="203"/>
        <end position="227"/>
    </location>
</feature>
<keyword evidence="5" id="KW-1185">Reference proteome</keyword>
<reference evidence="3 5" key="1">
    <citation type="submission" date="2014-08" db="EMBL/GenBank/DDBJ databases">
        <authorList>
            <person name="Sisinthy S."/>
        </authorList>
    </citation>
    <scope>NUCLEOTIDE SEQUENCE [LARGE SCALE GENOMIC DNA]</scope>
    <source>
        <strain evidence="3 5">RuG17</strain>
    </source>
</reference>
<accession>A0A099JVZ9</accession>
<dbReference type="EMBL" id="JACHBQ010000001">
    <property type="protein sequence ID" value="MBB5639498.1"/>
    <property type="molecule type" value="Genomic_DNA"/>
</dbReference>
<protein>
    <submittedName>
        <fullName evidence="3">Uncharacterized protein</fullName>
    </submittedName>
</protein>
<dbReference type="OrthoDB" id="5126329at2"/>
<keyword evidence="2" id="KW-0812">Transmembrane</keyword>